<dbReference type="AlphaFoldDB" id="A0A2A4HQL3"/>
<proteinExistence type="predicted"/>
<protein>
    <submittedName>
        <fullName evidence="1">Uncharacterized protein</fullName>
    </submittedName>
</protein>
<name>A0A2A4HQL3_9GAMM</name>
<reference evidence="2" key="1">
    <citation type="submission" date="2017-09" db="EMBL/GenBank/DDBJ databases">
        <authorList>
            <person name="Cho G.-S."/>
            <person name="Oguntoyinbo F.A."/>
            <person name="Cnockaert M."/>
            <person name="Kabisch J."/>
            <person name="Neve H."/>
            <person name="Bockelmann W."/>
            <person name="Wenning M."/>
            <person name="Franz C.M."/>
            <person name="Vandamme P."/>
        </authorList>
    </citation>
    <scope>NUCLEOTIDE SEQUENCE [LARGE SCALE GENOMIC DNA]</scope>
    <source>
        <strain evidence="2">MBT G8648</strain>
    </source>
</reference>
<organism evidence="1 2">
    <name type="scientific">Vreelandella nigrificans</name>
    <dbReference type="NCBI Taxonomy" id="2042704"/>
    <lineage>
        <taxon>Bacteria</taxon>
        <taxon>Pseudomonadati</taxon>
        <taxon>Pseudomonadota</taxon>
        <taxon>Gammaproteobacteria</taxon>
        <taxon>Oceanospirillales</taxon>
        <taxon>Halomonadaceae</taxon>
        <taxon>Vreelandella</taxon>
    </lineage>
</organism>
<dbReference type="RefSeq" id="WP_096650909.1">
    <property type="nucleotide sequence ID" value="NZ_NWUX01000004.1"/>
</dbReference>
<dbReference type="Proteomes" id="UP000218677">
    <property type="component" value="Unassembled WGS sequence"/>
</dbReference>
<comment type="caution">
    <text evidence="1">The sequence shown here is derived from an EMBL/GenBank/DDBJ whole genome shotgun (WGS) entry which is preliminary data.</text>
</comment>
<dbReference type="OrthoDB" id="6167453at2"/>
<dbReference type="EMBL" id="NWUX01000004">
    <property type="protein sequence ID" value="PCF96334.1"/>
    <property type="molecule type" value="Genomic_DNA"/>
</dbReference>
<evidence type="ECO:0000313" key="2">
    <source>
        <dbReference type="Proteomes" id="UP000218677"/>
    </source>
</evidence>
<evidence type="ECO:0000313" key="1">
    <source>
        <dbReference type="EMBL" id="PCF96334.1"/>
    </source>
</evidence>
<gene>
    <name evidence="1" type="ORF">CPA45_07305</name>
</gene>
<accession>A0A2A4HQL3</accession>
<keyword evidence="2" id="KW-1185">Reference proteome</keyword>
<sequence length="112" mass="11395">MSPPCKRCAATRLINLDSAQRIGVVSGCLVGGLIGALRETAGTQTPSLATASFPLAKLPAALIGAVSGGQAGVRVTSSLFAQWLPPGAGTPWLCLACGHTFRQSYPPLADAY</sequence>